<dbReference type="EMBL" id="BGPR01069631">
    <property type="protein sequence ID" value="GBO43253.1"/>
    <property type="molecule type" value="Genomic_DNA"/>
</dbReference>
<sequence length="97" mass="11030">HCASFSYVALARGRRTPHQAELLPECVRVLCAFLRAHEVRNAVATANGSQPLAFQSQLFRTPTQSERGRICFALLGISSRFWNWRQILQPPSMEEMN</sequence>
<keyword evidence="2" id="KW-1185">Reference proteome</keyword>
<gene>
    <name evidence="1" type="ORF">AVEN_131792_1</name>
</gene>
<protein>
    <submittedName>
        <fullName evidence="1">Uncharacterized protein</fullName>
    </submittedName>
</protein>
<accession>A0A4Y2X134</accession>
<organism evidence="1 2">
    <name type="scientific">Araneus ventricosus</name>
    <name type="common">Orbweaver spider</name>
    <name type="synonym">Epeira ventricosa</name>
    <dbReference type="NCBI Taxonomy" id="182803"/>
    <lineage>
        <taxon>Eukaryota</taxon>
        <taxon>Metazoa</taxon>
        <taxon>Ecdysozoa</taxon>
        <taxon>Arthropoda</taxon>
        <taxon>Chelicerata</taxon>
        <taxon>Arachnida</taxon>
        <taxon>Araneae</taxon>
        <taxon>Araneomorphae</taxon>
        <taxon>Entelegynae</taxon>
        <taxon>Araneoidea</taxon>
        <taxon>Araneidae</taxon>
        <taxon>Araneus</taxon>
    </lineage>
</organism>
<evidence type="ECO:0000313" key="2">
    <source>
        <dbReference type="Proteomes" id="UP000499080"/>
    </source>
</evidence>
<evidence type="ECO:0000313" key="1">
    <source>
        <dbReference type="EMBL" id="GBO43253.1"/>
    </source>
</evidence>
<proteinExistence type="predicted"/>
<dbReference type="Proteomes" id="UP000499080">
    <property type="component" value="Unassembled WGS sequence"/>
</dbReference>
<feature type="non-terminal residue" evidence="1">
    <location>
        <position position="1"/>
    </location>
</feature>
<reference evidence="1 2" key="1">
    <citation type="journal article" date="2019" name="Sci. Rep.">
        <title>Orb-weaving spider Araneus ventricosus genome elucidates the spidroin gene catalogue.</title>
        <authorList>
            <person name="Kono N."/>
            <person name="Nakamura H."/>
            <person name="Ohtoshi R."/>
            <person name="Moran D.A.P."/>
            <person name="Shinohara A."/>
            <person name="Yoshida Y."/>
            <person name="Fujiwara M."/>
            <person name="Mori M."/>
            <person name="Tomita M."/>
            <person name="Arakawa K."/>
        </authorList>
    </citation>
    <scope>NUCLEOTIDE SEQUENCE [LARGE SCALE GENOMIC DNA]</scope>
</reference>
<comment type="caution">
    <text evidence="1">The sequence shown here is derived from an EMBL/GenBank/DDBJ whole genome shotgun (WGS) entry which is preliminary data.</text>
</comment>
<name>A0A4Y2X134_ARAVE</name>
<dbReference type="AlphaFoldDB" id="A0A4Y2X134"/>